<keyword evidence="3 4" id="KW-0694">RNA-binding</keyword>
<dbReference type="SUPFAM" id="SSF81891">
    <property type="entry name" value="Poly A polymerase C-terminal region-like"/>
    <property type="match status" value="2"/>
</dbReference>
<dbReference type="GO" id="GO:0005739">
    <property type="term" value="C:mitochondrion"/>
    <property type="evidence" value="ECO:0007669"/>
    <property type="project" value="UniProtKB-ARBA"/>
</dbReference>
<dbReference type="PANTHER" id="PTHR13734">
    <property type="entry name" value="TRNA-NUCLEOTIDYLTRANSFERASE"/>
    <property type="match status" value="1"/>
</dbReference>
<evidence type="ECO:0000259" key="5">
    <source>
        <dbReference type="Pfam" id="PF01743"/>
    </source>
</evidence>
<dbReference type="SUPFAM" id="SSF81301">
    <property type="entry name" value="Nucleotidyltransferase"/>
    <property type="match status" value="1"/>
</dbReference>
<proteinExistence type="inferred from homology"/>
<evidence type="ECO:0000313" key="6">
    <source>
        <dbReference type="EMBL" id="CAD8708587.1"/>
    </source>
</evidence>
<organism evidence="6">
    <name type="scientific">Mantoniella antarctica</name>
    <dbReference type="NCBI Taxonomy" id="81844"/>
    <lineage>
        <taxon>Eukaryota</taxon>
        <taxon>Viridiplantae</taxon>
        <taxon>Chlorophyta</taxon>
        <taxon>Mamiellophyceae</taxon>
        <taxon>Mamiellales</taxon>
        <taxon>Mamiellaceae</taxon>
        <taxon>Mantoniella</taxon>
    </lineage>
</organism>
<evidence type="ECO:0000256" key="3">
    <source>
        <dbReference type="ARBA" id="ARBA00022884"/>
    </source>
</evidence>
<dbReference type="Gene3D" id="3.30.460.10">
    <property type="entry name" value="Beta Polymerase, domain 2"/>
    <property type="match status" value="1"/>
</dbReference>
<evidence type="ECO:0000256" key="1">
    <source>
        <dbReference type="ARBA" id="ARBA00007265"/>
    </source>
</evidence>
<dbReference type="PANTHER" id="PTHR13734:SF5">
    <property type="entry name" value="CCA TRNA NUCLEOTIDYLTRANSFERASE, MITOCHONDRIAL"/>
    <property type="match status" value="1"/>
</dbReference>
<dbReference type="Gene3D" id="1.10.3090.10">
    <property type="entry name" value="cca-adding enzyme, domain 2"/>
    <property type="match status" value="1"/>
</dbReference>
<comment type="similarity">
    <text evidence="1 4">Belongs to the tRNA nucleotidyltransferase/poly(A) polymerase family.</text>
</comment>
<evidence type="ECO:0000256" key="4">
    <source>
        <dbReference type="RuleBase" id="RU003953"/>
    </source>
</evidence>
<dbReference type="GO" id="GO:0003723">
    <property type="term" value="F:RNA binding"/>
    <property type="evidence" value="ECO:0007669"/>
    <property type="project" value="UniProtKB-KW"/>
</dbReference>
<dbReference type="GO" id="GO:0052929">
    <property type="term" value="F:ATP:3'-cytidine-cytidine-tRNA adenylyltransferase activity"/>
    <property type="evidence" value="ECO:0007669"/>
    <property type="project" value="TreeGrafter"/>
</dbReference>
<dbReference type="InterPro" id="IPR002646">
    <property type="entry name" value="PolA_pol_head_dom"/>
</dbReference>
<evidence type="ECO:0000256" key="2">
    <source>
        <dbReference type="ARBA" id="ARBA00022679"/>
    </source>
</evidence>
<gene>
    <name evidence="6" type="ORF">MANT1106_LOCUS11270</name>
</gene>
<sequence>MPVAVARSALSGLLLALRGGRGRAPRHHTTPRARRVVAAGAPVRASVFHSRTTRVLSCSPACTGRPKLADARRSRPAVHAAVRAVSFAPPRLDDFPSSSFDVSEEDDVQLRAIVTMEPGATVVCTPEEEAIFATLLAVVKHHELPVTLRVAGGWVRDKLLGKQSADIDIALDSMLGREFAELVNEYLRAKGEKTHGVGVIQSNPDQSKHLETATMRVHDVWLDLVNLRAENYSDQSRIPEMTFGSATDDAFRRDLTINSLFYNINLRCVEDFTGAGLEDLQKGIVRTPLPPRTTFLDDPLRILRAVRFASRFGFSLDPSIVHAATDAEVQTALRTKVSRERVGKEVSGMLRGPSPGDALTLLCRFELFTVVFAHSVHADALVQMPEGTAWGCLHAARSLDALLAAHTNAGGAPFAKAFSGEEREWLLLAAFLLPLSALSFPGKKNKLGFVVDTVVKEALKLRVKDADVVNLILGLAEEMRGGLLGCGPNSADQLEGGSGSFSRVEAGKLMRRGKEHWRLALLLGAVLEMPGVAVLGDGAELAPWVVESAQAPPVAEPLVGGHGSPLHAFSESNVTQVEGSGSSDAAAAARVRASATLMAARVRAAEDTILAMQLDQVWELKPLLNGQAVMRAVGMEKGGPALGKLNEQLVEWQLEHPAGTEEDATAFLRVVGPGVMAANQR</sequence>
<protein>
    <recommendedName>
        <fullName evidence="5">Poly A polymerase head domain-containing protein</fullName>
    </recommendedName>
</protein>
<dbReference type="EMBL" id="HBFC01018948">
    <property type="protein sequence ID" value="CAD8708587.1"/>
    <property type="molecule type" value="Transcribed_RNA"/>
</dbReference>
<feature type="domain" description="Poly A polymerase head" evidence="5">
    <location>
        <begin position="148"/>
        <end position="286"/>
    </location>
</feature>
<dbReference type="InterPro" id="IPR043519">
    <property type="entry name" value="NT_sf"/>
</dbReference>
<reference evidence="6" key="1">
    <citation type="submission" date="2021-01" db="EMBL/GenBank/DDBJ databases">
        <authorList>
            <person name="Corre E."/>
            <person name="Pelletier E."/>
            <person name="Niang G."/>
            <person name="Scheremetjew M."/>
            <person name="Finn R."/>
            <person name="Kale V."/>
            <person name="Holt S."/>
            <person name="Cochrane G."/>
            <person name="Meng A."/>
            <person name="Brown T."/>
            <person name="Cohen L."/>
        </authorList>
    </citation>
    <scope>NUCLEOTIDE SEQUENCE</scope>
    <source>
        <strain evidence="6">SL-175</strain>
    </source>
</reference>
<name>A0A7S0X888_9CHLO</name>
<keyword evidence="2 4" id="KW-0808">Transferase</keyword>
<dbReference type="CDD" id="cd05398">
    <property type="entry name" value="NT_ClassII-CCAase"/>
    <property type="match status" value="1"/>
</dbReference>
<dbReference type="Pfam" id="PF01743">
    <property type="entry name" value="PolyA_pol"/>
    <property type="match status" value="1"/>
</dbReference>
<dbReference type="AlphaFoldDB" id="A0A7S0X888"/>
<dbReference type="GO" id="GO:0052927">
    <property type="term" value="F:CC tRNA cytidylyltransferase activity"/>
    <property type="evidence" value="ECO:0007669"/>
    <property type="project" value="TreeGrafter"/>
</dbReference>
<dbReference type="GO" id="GO:0001680">
    <property type="term" value="P:tRNA 3'-terminal CCA addition"/>
    <property type="evidence" value="ECO:0007669"/>
    <property type="project" value="TreeGrafter"/>
</dbReference>
<accession>A0A7S0X888</accession>
<dbReference type="FunFam" id="3.30.460.10:FF:000019">
    <property type="entry name" value="tRNA nucleotidyltransferase cca2"/>
    <property type="match status" value="1"/>
</dbReference>